<dbReference type="InterPro" id="IPR032812">
    <property type="entry name" value="SbsA_Ig"/>
</dbReference>
<accession>A0A1Z5HUS0</accession>
<name>A0A1Z5HUS0_9FIRM</name>
<dbReference type="AlphaFoldDB" id="A0A1Z5HUS0"/>
<dbReference type="Proteomes" id="UP000197032">
    <property type="component" value="Unassembled WGS sequence"/>
</dbReference>
<reference evidence="4" key="1">
    <citation type="journal article" date="2017" name="Appl. Environ. Microbiol.">
        <title>Genomic Analysis of Calderihabitans maritimus KKC1, a Thermophilic, Hydrogenogenic, Carboxydotrophic Bacterium Isolated from Marine Sediment.</title>
        <authorList>
            <person name="Omae K."/>
            <person name="Yoneda Y."/>
            <person name="Fukuyama Y."/>
            <person name="Yoshida T."/>
            <person name="Sako Y."/>
        </authorList>
    </citation>
    <scope>NUCLEOTIDE SEQUENCE [LARGE SCALE GENOMIC DNA]</scope>
    <source>
        <strain evidence="4">KKC1</strain>
    </source>
</reference>
<evidence type="ECO:0000313" key="3">
    <source>
        <dbReference type="EMBL" id="GAW93283.1"/>
    </source>
</evidence>
<protein>
    <submittedName>
        <fullName evidence="3">Parallel beta-helix repeat protein with two copies</fullName>
    </submittedName>
</protein>
<feature type="non-terminal residue" evidence="3">
    <location>
        <position position="1203"/>
    </location>
</feature>
<dbReference type="Gene3D" id="2.60.40.1800">
    <property type="match status" value="1"/>
</dbReference>
<evidence type="ECO:0000313" key="4">
    <source>
        <dbReference type="Proteomes" id="UP000197032"/>
    </source>
</evidence>
<evidence type="ECO:0000259" key="2">
    <source>
        <dbReference type="Pfam" id="PF13205"/>
    </source>
</evidence>
<sequence length="1203" mass="129036">MTIVPQEDLAGNTTYTVTIPVGAVEDLAGNALSTEISWSFTTGEAPDTAPPVITITDPDNNGLFSGRVPIEGTISEESLRQVEVSIRSAATGMYWDDVQDAWVPEETWNTAAFSGFAPDYQFQYVAPGPYQNAVEGDYVAFVRALDYAENMSASVSVNYRLDVTKPGILVSNPSNGDYGVAVDAPITVTFDEDVVANDLNIIWLEDLYTGLDVSADYNLEVTLDETSNTLTVTHSPFAYEGYYCLHIPDVVVRDLAGNGNDWMDITFHTVEEGGGLPPEEPGGAYLDYLDVAMLPAGISEFELTIFGTNLDAQADYIVVIEKDGGIPVVTAVDTEVFANEFFEGIWAYFNEAGFTGGQVLAAGDYTVKVYPSGSLQPVPGEVLQLTAVDTPLALGVYPRYVEEEATEVLLEVELANVNPEQEVTAYLKSFGENGDEVILSSSSVTVIDEGDGLYIYPSFTLSEGFSSANFYFISLETGGSEIPFAVSWMSDMEVTAEPVITGLGSSTVAAGETTLYLEGINLAGADPTGWSVWVEQEGVQVTGASTINVRDNYSLEVILEGPLTTPGYYEVVVYDGTYEERYGLEVTGEPSEGTDTTPPEITGINPASDTIVSDPRPVIRATISDAGSGLIRDSFWAVITGDNIDELSIPDTALTWAPDDSQVVIELAPPIDLPDGGYTVTVCAIDNAGNELFYSWNFAVLTASQPSFDLADVGFQFTDGDQDHIYYTGDTLTFDILGLPEGASVSVQVGSALAIPVSGEEIPLSLENFVSLGTASVGAYSSGSYPVSWTVDTRDNNEFLPLLIKISVTVEGETLEGVFVLSDAEGNVALLNIEPPEIPGIDYEPKFREVEDLHNITNLTFTKTDAQTGEFFGSIRFNSTIDIDELENIMMQLQNVLKFDETTGIGIVGQGDVNYLKGINATITVNTDFIEGFNDIVHLVDASNVADFVTVEKYDDSGNYAGDVITQLTYDSEQERLSFDVSGFSTYKPAVKDTFGPEVTITTAGGQVINTDQFTVEYSSSDLDLAGYEVKLDDGAWVDVGLNTSRTFTGLSEGEHTVYVRGVDDIGNIGDQASITFTVDTTSAPEAPSVTSPGAPVVINADTYTVEGVAEAGFLIKIYSDANENDRLDEADQLLMIYQLGEGVGEFSLEVELAQDSLNKWLVTSTNAAGKESEAAVLPVITEDSTPPVILGASHNASRALKA</sequence>
<feature type="domain" description="SbsA Ig-like" evidence="2">
    <location>
        <begin position="2"/>
        <end position="42"/>
    </location>
</feature>
<dbReference type="EMBL" id="BDGJ01000125">
    <property type="protein sequence ID" value="GAW93283.1"/>
    <property type="molecule type" value="Genomic_DNA"/>
</dbReference>
<organism evidence="3 4">
    <name type="scientific">Calderihabitans maritimus</name>
    <dbReference type="NCBI Taxonomy" id="1246530"/>
    <lineage>
        <taxon>Bacteria</taxon>
        <taxon>Bacillati</taxon>
        <taxon>Bacillota</taxon>
        <taxon>Clostridia</taxon>
        <taxon>Neomoorellales</taxon>
        <taxon>Calderihabitantaceae</taxon>
        <taxon>Calderihabitans</taxon>
    </lineage>
</organism>
<keyword evidence="4" id="KW-1185">Reference proteome</keyword>
<dbReference type="Pfam" id="PF13205">
    <property type="entry name" value="Big_5"/>
    <property type="match status" value="2"/>
</dbReference>
<gene>
    <name evidence="3" type="ORF">KKC1_24210</name>
</gene>
<comment type="caution">
    <text evidence="3">The sequence shown here is derived from an EMBL/GenBank/DDBJ whole genome shotgun (WGS) entry which is preliminary data.</text>
</comment>
<proteinExistence type="predicted"/>
<keyword evidence="1" id="KW-0732">Signal</keyword>
<evidence type="ECO:0000256" key="1">
    <source>
        <dbReference type="ARBA" id="ARBA00022729"/>
    </source>
</evidence>
<feature type="domain" description="SbsA Ig-like" evidence="2">
    <location>
        <begin position="162"/>
        <end position="269"/>
    </location>
</feature>